<dbReference type="PANTHER" id="PTHR11365">
    <property type="entry name" value="5-OXOPROLINASE RELATED"/>
    <property type="match status" value="1"/>
</dbReference>
<dbReference type="STRING" id="1051891.A0A0C3KFW6"/>
<feature type="domain" description="Hydantoinase A/oxoprolinase" evidence="1">
    <location>
        <begin position="273"/>
        <end position="569"/>
    </location>
</feature>
<reference evidence="5" key="2">
    <citation type="submission" date="2015-01" db="EMBL/GenBank/DDBJ databases">
        <title>Evolutionary Origins and Diversification of the Mycorrhizal Mutualists.</title>
        <authorList>
            <consortium name="DOE Joint Genome Institute"/>
            <consortium name="Mycorrhizal Genomics Consortium"/>
            <person name="Kohler A."/>
            <person name="Kuo A."/>
            <person name="Nagy L.G."/>
            <person name="Floudas D."/>
            <person name="Copeland A."/>
            <person name="Barry K.W."/>
            <person name="Cichocki N."/>
            <person name="Veneault-Fourrey C."/>
            <person name="LaButti K."/>
            <person name="Lindquist E.A."/>
            <person name="Lipzen A."/>
            <person name="Lundell T."/>
            <person name="Morin E."/>
            <person name="Murat C."/>
            <person name="Riley R."/>
            <person name="Ohm R."/>
            <person name="Sun H."/>
            <person name="Tunlid A."/>
            <person name="Henrissat B."/>
            <person name="Grigoriev I.V."/>
            <person name="Hibbett D.S."/>
            <person name="Martin F."/>
        </authorList>
    </citation>
    <scope>NUCLEOTIDE SEQUENCE [LARGE SCALE GENOMIC DNA]</scope>
    <source>
        <strain evidence="5">MUT 4182</strain>
    </source>
</reference>
<dbReference type="GO" id="GO:0005829">
    <property type="term" value="C:cytosol"/>
    <property type="evidence" value="ECO:0007669"/>
    <property type="project" value="TreeGrafter"/>
</dbReference>
<dbReference type="AlphaFoldDB" id="A0A0C3KFW6"/>
<dbReference type="InterPro" id="IPR045079">
    <property type="entry name" value="Oxoprolinase-like"/>
</dbReference>
<proteinExistence type="predicted"/>
<dbReference type="HOGENOM" id="CLU_002157_1_3_1"/>
<feature type="domain" description="Hydantoinase/oxoprolinase N-terminal" evidence="2">
    <location>
        <begin position="10"/>
        <end position="253"/>
    </location>
</feature>
<keyword evidence="5" id="KW-1185">Reference proteome</keyword>
<feature type="domain" description="Acetophenone carboxylase-like C-terminal" evidence="3">
    <location>
        <begin position="721"/>
        <end position="778"/>
    </location>
</feature>
<dbReference type="GO" id="GO:0017168">
    <property type="term" value="F:5-oxoprolinase (ATP-hydrolyzing) activity"/>
    <property type="evidence" value="ECO:0007669"/>
    <property type="project" value="TreeGrafter"/>
</dbReference>
<organism evidence="4 5">
    <name type="scientific">Tulasnella calospora MUT 4182</name>
    <dbReference type="NCBI Taxonomy" id="1051891"/>
    <lineage>
        <taxon>Eukaryota</taxon>
        <taxon>Fungi</taxon>
        <taxon>Dikarya</taxon>
        <taxon>Basidiomycota</taxon>
        <taxon>Agaricomycotina</taxon>
        <taxon>Agaricomycetes</taxon>
        <taxon>Cantharellales</taxon>
        <taxon>Tulasnellaceae</taxon>
        <taxon>Tulasnella</taxon>
    </lineage>
</organism>
<protein>
    <recommendedName>
        <fullName evidence="6">5-oxoprolinase</fullName>
    </recommendedName>
</protein>
<dbReference type="OrthoDB" id="3643at2759"/>
<dbReference type="EMBL" id="KN823177">
    <property type="protein sequence ID" value="KIO20358.1"/>
    <property type="molecule type" value="Genomic_DNA"/>
</dbReference>
<evidence type="ECO:0000259" key="2">
    <source>
        <dbReference type="Pfam" id="PF05378"/>
    </source>
</evidence>
<evidence type="ECO:0000259" key="1">
    <source>
        <dbReference type="Pfam" id="PF01968"/>
    </source>
</evidence>
<gene>
    <name evidence="4" type="ORF">M407DRAFT_29990</name>
</gene>
<dbReference type="Pfam" id="PF19278">
    <property type="entry name" value="Hydant_A_C"/>
    <property type="match status" value="1"/>
</dbReference>
<dbReference type="Pfam" id="PF05378">
    <property type="entry name" value="Hydant_A_N"/>
    <property type="match status" value="1"/>
</dbReference>
<dbReference type="InterPro" id="IPR002821">
    <property type="entry name" value="Hydantoinase_A"/>
</dbReference>
<accession>A0A0C3KFW6</accession>
<evidence type="ECO:0000313" key="4">
    <source>
        <dbReference type="EMBL" id="KIO20358.1"/>
    </source>
</evidence>
<evidence type="ECO:0000313" key="5">
    <source>
        <dbReference type="Proteomes" id="UP000054248"/>
    </source>
</evidence>
<dbReference type="Pfam" id="PF01968">
    <property type="entry name" value="Hydantoinase_A"/>
    <property type="match status" value="1"/>
</dbReference>
<evidence type="ECO:0008006" key="6">
    <source>
        <dbReference type="Google" id="ProtNLM"/>
    </source>
</evidence>
<sequence length="784" mass="86083">MPDVPNRSIRICADRGGTFCDVHASYPDPENPDGERKELVVKLLSQDPENYKDAPTEGIRRVLEIVTGQKIPRGERLNVDKIDYIRLSTTVATNALLERKGQKHALVITKGFKDLLLIGNQTRPKIFDLNIRRATPLYSSVLEVEERVTLLGYTSDPQAAEHAVQFDDDGKVTRGYRGPGWDQNVHGETVEPEIVKGLSGEAVQILRRPDEEILKADLGKLREAGYTSIAVVLAHSYTFPDHELFIGKVAKSLGFTHISLSSQLLPMIKMVPRGVSSTADAYLTPILYEYLDGFFAGFDEQLRSGGIDTPRVEFMGSDGGLLDLDNFSGLKSILSGPAGGVVGYALTSWDGKEKFPIIGLDVGGTSTDVSRYDGRYETVYETTTAGVTIQSPQLDINTVAAGGGSCLTFRNGLFLAGPESAGAEPGPACYRKGGPLAVTDANLMLGRLIPDYFPKIFGKTADQPLDIEASKVGFEKVAKEINEAFKSSLSLDEVVYGFIKVANETMARPIRTLTEARGFETSKHILASFGGAGGQHACEIAKQLNIKKILIHRYSSILSAYGLALADRAVEQQEPSAEIFSESSFSRLLNRLNNLTNSVKAALEKQGFNGRRVMFERYLNMRWEGTDTAMMALGSSPRGDEDVPKEDFEAAFKKAYKHEFGFLLEGKRIIVDDIKETLGYLRFQVRGIGKTFDSLGQSVFQELVELKTNKIDHAATTKKETTTSVYFDSVGRVDETPVYKLPDLDVGDVLRGPAIILDDTQTIVVVPDAEVTVTRNHLYIVLHD</sequence>
<dbReference type="InterPro" id="IPR008040">
    <property type="entry name" value="Hydant_A_N"/>
</dbReference>
<name>A0A0C3KFW6_9AGAM</name>
<dbReference type="InterPro" id="IPR049517">
    <property type="entry name" value="ACX-like_C"/>
</dbReference>
<evidence type="ECO:0000259" key="3">
    <source>
        <dbReference type="Pfam" id="PF19278"/>
    </source>
</evidence>
<dbReference type="PANTHER" id="PTHR11365:SF2">
    <property type="entry name" value="5-OXOPROLINASE"/>
    <property type="match status" value="1"/>
</dbReference>
<reference evidence="4 5" key="1">
    <citation type="submission" date="2014-04" db="EMBL/GenBank/DDBJ databases">
        <authorList>
            <consortium name="DOE Joint Genome Institute"/>
            <person name="Kuo A."/>
            <person name="Girlanda M."/>
            <person name="Perotto S."/>
            <person name="Kohler A."/>
            <person name="Nagy L.G."/>
            <person name="Floudas D."/>
            <person name="Copeland A."/>
            <person name="Barry K.W."/>
            <person name="Cichocki N."/>
            <person name="Veneault-Fourrey C."/>
            <person name="LaButti K."/>
            <person name="Lindquist E.A."/>
            <person name="Lipzen A."/>
            <person name="Lundell T."/>
            <person name="Morin E."/>
            <person name="Murat C."/>
            <person name="Sun H."/>
            <person name="Tunlid A."/>
            <person name="Henrissat B."/>
            <person name="Grigoriev I.V."/>
            <person name="Hibbett D.S."/>
            <person name="Martin F."/>
            <person name="Nordberg H.P."/>
            <person name="Cantor M.N."/>
            <person name="Hua S.X."/>
        </authorList>
    </citation>
    <scope>NUCLEOTIDE SEQUENCE [LARGE SCALE GENOMIC DNA]</scope>
    <source>
        <strain evidence="4 5">MUT 4182</strain>
    </source>
</reference>
<dbReference type="Proteomes" id="UP000054248">
    <property type="component" value="Unassembled WGS sequence"/>
</dbReference>
<dbReference type="GO" id="GO:0006749">
    <property type="term" value="P:glutathione metabolic process"/>
    <property type="evidence" value="ECO:0007669"/>
    <property type="project" value="TreeGrafter"/>
</dbReference>